<dbReference type="GO" id="GO:0005769">
    <property type="term" value="C:early endosome"/>
    <property type="evidence" value="ECO:0007669"/>
    <property type="project" value="InterPro"/>
</dbReference>
<dbReference type="GO" id="GO:0006887">
    <property type="term" value="P:exocytosis"/>
    <property type="evidence" value="ECO:0007669"/>
    <property type="project" value="TreeGrafter"/>
</dbReference>
<name>A0A6I9QWK6_ELAGV</name>
<dbReference type="Proteomes" id="UP000504607">
    <property type="component" value="Chromosome 3"/>
</dbReference>
<reference evidence="6" key="1">
    <citation type="submission" date="2025-08" db="UniProtKB">
        <authorList>
            <consortium name="RefSeq"/>
        </authorList>
    </citation>
    <scope>IDENTIFICATION</scope>
</reference>
<dbReference type="InterPro" id="IPR021854">
    <property type="entry name" value="WASH1_WAHD"/>
</dbReference>
<dbReference type="GO" id="GO:0034314">
    <property type="term" value="P:Arp2/3 complex-mediated actin nucleation"/>
    <property type="evidence" value="ECO:0007669"/>
    <property type="project" value="InterPro"/>
</dbReference>
<accession>A0A6I9QWK6</accession>
<dbReference type="Pfam" id="PF11945">
    <property type="entry name" value="WASH_WAHD"/>
    <property type="match status" value="1"/>
</dbReference>
<dbReference type="InterPro" id="IPR028290">
    <property type="entry name" value="WASH1"/>
</dbReference>
<dbReference type="PANTHER" id="PTHR23331:SF1">
    <property type="entry name" value="WASH COMPLEX SUBUNIT 1"/>
    <property type="match status" value="1"/>
</dbReference>
<dbReference type="OrthoDB" id="307871at2759"/>
<dbReference type="GO" id="GO:0032456">
    <property type="term" value="P:endocytic recycling"/>
    <property type="evidence" value="ECO:0007669"/>
    <property type="project" value="TreeGrafter"/>
</dbReference>
<evidence type="ECO:0000256" key="3">
    <source>
        <dbReference type="SAM" id="MobiDB-lite"/>
    </source>
</evidence>
<sequence length="250" mass="28147">MLRVSEDENRRRESYVESYRQLGRSLLDLEHAADRIFDAISQKTAQERDMLTEISRRIQLAKAKIDGISRSKQAVTITSPSRYPSSCISEKDFQPLFQYKDEGTDPEFPTKLLVNGGLNREFGIDGTLELFQFFSEENTGYPSKETHSKVGVRLAHPQDDVFIENLFETSKLIDKSSLAVDASDSMLVPKKEELPPPPPSLLLNNFRSLKKSEDFKFVSTVEPSHAVKLSSTKDVHTDPAVVSDTTMSGE</sequence>
<proteinExistence type="inferred from homology"/>
<evidence type="ECO:0000313" key="5">
    <source>
        <dbReference type="Proteomes" id="UP000504607"/>
    </source>
</evidence>
<evidence type="ECO:0000256" key="2">
    <source>
        <dbReference type="ARBA" id="ARBA00023203"/>
    </source>
</evidence>
<dbReference type="GO" id="GO:0043015">
    <property type="term" value="F:gamma-tubulin binding"/>
    <property type="evidence" value="ECO:0007669"/>
    <property type="project" value="TreeGrafter"/>
</dbReference>
<dbReference type="FunCoup" id="A0A6I9QWK6">
    <property type="interactions" value="17"/>
</dbReference>
<dbReference type="GO" id="GO:0071203">
    <property type="term" value="C:WASH complex"/>
    <property type="evidence" value="ECO:0007669"/>
    <property type="project" value="InterPro"/>
</dbReference>
<evidence type="ECO:0000259" key="4">
    <source>
        <dbReference type="Pfam" id="PF11945"/>
    </source>
</evidence>
<keyword evidence="5" id="KW-1185">Reference proteome</keyword>
<dbReference type="GO" id="GO:0043014">
    <property type="term" value="F:alpha-tubulin binding"/>
    <property type="evidence" value="ECO:0007669"/>
    <property type="project" value="InterPro"/>
</dbReference>
<keyword evidence="2" id="KW-0009">Actin-binding</keyword>
<gene>
    <name evidence="6" type="primary">LOC105041123</name>
</gene>
<dbReference type="GO" id="GO:0055037">
    <property type="term" value="C:recycling endosome"/>
    <property type="evidence" value="ECO:0007669"/>
    <property type="project" value="TreeGrafter"/>
</dbReference>
<dbReference type="GO" id="GO:0042147">
    <property type="term" value="P:retrograde transport, endosome to Golgi"/>
    <property type="evidence" value="ECO:0007669"/>
    <property type="project" value="TreeGrafter"/>
</dbReference>
<comment type="similarity">
    <text evidence="1">Belongs to the WASH1 family.</text>
</comment>
<dbReference type="GO" id="GO:0003779">
    <property type="term" value="F:actin binding"/>
    <property type="evidence" value="ECO:0007669"/>
    <property type="project" value="UniProtKB-KW"/>
</dbReference>
<feature type="region of interest" description="Disordered" evidence="3">
    <location>
        <begin position="225"/>
        <end position="250"/>
    </location>
</feature>
<dbReference type="GeneID" id="105041123"/>
<dbReference type="InParanoid" id="A0A6I9QWK6"/>
<dbReference type="GO" id="GO:0005829">
    <property type="term" value="C:cytosol"/>
    <property type="evidence" value="ECO:0007669"/>
    <property type="project" value="GOC"/>
</dbReference>
<feature type="domain" description="WASH1 WAHD" evidence="4">
    <location>
        <begin position="17"/>
        <end position="102"/>
    </location>
</feature>
<dbReference type="KEGG" id="egu:105041123"/>
<organism evidence="5 6">
    <name type="scientific">Elaeis guineensis var. tenera</name>
    <name type="common">Oil palm</name>
    <dbReference type="NCBI Taxonomy" id="51953"/>
    <lineage>
        <taxon>Eukaryota</taxon>
        <taxon>Viridiplantae</taxon>
        <taxon>Streptophyta</taxon>
        <taxon>Embryophyta</taxon>
        <taxon>Tracheophyta</taxon>
        <taxon>Spermatophyta</taxon>
        <taxon>Magnoliopsida</taxon>
        <taxon>Liliopsida</taxon>
        <taxon>Arecaceae</taxon>
        <taxon>Arecoideae</taxon>
        <taxon>Cocoseae</taxon>
        <taxon>Elaeidinae</taxon>
        <taxon>Elaeis</taxon>
    </lineage>
</organism>
<dbReference type="RefSeq" id="XP_010916245.1">
    <property type="nucleotide sequence ID" value="XM_010917943.3"/>
</dbReference>
<protein>
    <submittedName>
        <fullName evidence="6">Uncharacterized protein LOC105041123</fullName>
    </submittedName>
</protein>
<evidence type="ECO:0000256" key="1">
    <source>
        <dbReference type="ARBA" id="ARBA00005602"/>
    </source>
</evidence>
<dbReference type="PANTHER" id="PTHR23331">
    <property type="entry name" value="CXYORF1"/>
    <property type="match status" value="1"/>
</dbReference>
<evidence type="ECO:0000313" key="6">
    <source>
        <dbReference type="RefSeq" id="XP_010916245.1"/>
    </source>
</evidence>
<dbReference type="AlphaFoldDB" id="A0A6I9QWK6"/>